<name>A0ABZ0SID1_9MICO</name>
<protein>
    <submittedName>
        <fullName evidence="2">GyrI-like domain-containing protein</fullName>
    </submittedName>
</protein>
<evidence type="ECO:0000313" key="3">
    <source>
        <dbReference type="Proteomes" id="UP001323798"/>
    </source>
</evidence>
<organism evidence="2 3">
    <name type="scientific">Microbacterium rhizosphaerae</name>
    <dbReference type="NCBI Taxonomy" id="1678237"/>
    <lineage>
        <taxon>Bacteria</taxon>
        <taxon>Bacillati</taxon>
        <taxon>Actinomycetota</taxon>
        <taxon>Actinomycetes</taxon>
        <taxon>Micrococcales</taxon>
        <taxon>Microbacteriaceae</taxon>
        <taxon>Microbacterium</taxon>
    </lineage>
</organism>
<dbReference type="SMART" id="SM00871">
    <property type="entry name" value="AraC_E_bind"/>
    <property type="match status" value="1"/>
</dbReference>
<dbReference type="InterPro" id="IPR011256">
    <property type="entry name" value="Reg_factor_effector_dom_sf"/>
</dbReference>
<dbReference type="Gene3D" id="3.20.80.10">
    <property type="entry name" value="Regulatory factor, effector binding domain"/>
    <property type="match status" value="1"/>
</dbReference>
<dbReference type="EMBL" id="CP139368">
    <property type="protein sequence ID" value="WPR88288.1"/>
    <property type="molecule type" value="Genomic_DNA"/>
</dbReference>
<evidence type="ECO:0000313" key="2">
    <source>
        <dbReference type="EMBL" id="WPR88288.1"/>
    </source>
</evidence>
<dbReference type="InterPro" id="IPR010499">
    <property type="entry name" value="AraC_E-bd"/>
</dbReference>
<dbReference type="SUPFAM" id="SSF55136">
    <property type="entry name" value="Probable bacterial effector-binding domain"/>
    <property type="match status" value="1"/>
</dbReference>
<keyword evidence="3" id="KW-1185">Reference proteome</keyword>
<reference evidence="2 3" key="1">
    <citation type="submission" date="2023-11" db="EMBL/GenBank/DDBJ databases">
        <title>Genome sequence of Microbacterium rhizosphaerae KACC 19337.</title>
        <authorList>
            <person name="Choi H."/>
            <person name="Kim S."/>
            <person name="Kim Y."/>
            <person name="Kwon S.-W."/>
            <person name="Heo J."/>
        </authorList>
    </citation>
    <scope>NUCLEOTIDE SEQUENCE [LARGE SCALE GENOMIC DNA]</scope>
    <source>
        <strain evidence="2 3">KACC 19337</strain>
    </source>
</reference>
<feature type="domain" description="AraC effector-binding" evidence="1">
    <location>
        <begin position="4"/>
        <end position="154"/>
    </location>
</feature>
<dbReference type="Proteomes" id="UP001323798">
    <property type="component" value="Chromosome"/>
</dbReference>
<evidence type="ECO:0000259" key="1">
    <source>
        <dbReference type="SMART" id="SM00871"/>
    </source>
</evidence>
<dbReference type="RefSeq" id="WP_320941008.1">
    <property type="nucleotide sequence ID" value="NZ_BAABEU010000010.1"/>
</dbReference>
<accession>A0ABZ0SID1</accession>
<sequence>MANDIHITEQVEEVHTAGVRRTVPMDDLRDFFSTAFSATMRAVSAQGAHPVGPPFAKYYGMPTDVVDVEAGFPVDRVIAASGEVAPGILPGGRAVEATHIGPYETMSDSYDDIEDFIEAHSLVPGGAMWESYLSDPRVEPDPSHWRTLIHWPVT</sequence>
<dbReference type="InterPro" id="IPR029442">
    <property type="entry name" value="GyrI-like"/>
</dbReference>
<dbReference type="Pfam" id="PF06445">
    <property type="entry name" value="GyrI-like"/>
    <property type="match status" value="1"/>
</dbReference>
<gene>
    <name evidence="2" type="ORF">SM116_10890</name>
</gene>
<proteinExistence type="predicted"/>